<protein>
    <recommendedName>
        <fullName evidence="4">Lysoplasmalogenase</fullName>
    </recommendedName>
</protein>
<accession>A0ABP6Q3Y7</accession>
<reference evidence="3" key="1">
    <citation type="journal article" date="2019" name="Int. J. Syst. Evol. Microbiol.">
        <title>The Global Catalogue of Microorganisms (GCM) 10K type strain sequencing project: providing services to taxonomists for standard genome sequencing and annotation.</title>
        <authorList>
            <consortium name="The Broad Institute Genomics Platform"/>
            <consortium name="The Broad Institute Genome Sequencing Center for Infectious Disease"/>
            <person name="Wu L."/>
            <person name="Ma J."/>
        </authorList>
    </citation>
    <scope>NUCLEOTIDE SEQUENCE [LARGE SCALE GENOMIC DNA]</scope>
    <source>
        <strain evidence="3">JCM 9377</strain>
    </source>
</reference>
<feature type="transmembrane region" description="Helical" evidence="1">
    <location>
        <begin position="15"/>
        <end position="34"/>
    </location>
</feature>
<feature type="transmembrane region" description="Helical" evidence="1">
    <location>
        <begin position="68"/>
        <end position="86"/>
    </location>
</feature>
<feature type="transmembrane region" description="Helical" evidence="1">
    <location>
        <begin position="41"/>
        <end position="62"/>
    </location>
</feature>
<dbReference type="EMBL" id="BAAAUV010000004">
    <property type="protein sequence ID" value="GAA3203497.1"/>
    <property type="molecule type" value="Genomic_DNA"/>
</dbReference>
<feature type="transmembrane region" description="Helical" evidence="1">
    <location>
        <begin position="116"/>
        <end position="133"/>
    </location>
</feature>
<feature type="transmembrane region" description="Helical" evidence="1">
    <location>
        <begin position="140"/>
        <end position="157"/>
    </location>
</feature>
<dbReference type="Proteomes" id="UP001501237">
    <property type="component" value="Unassembled WGS sequence"/>
</dbReference>
<evidence type="ECO:0000313" key="2">
    <source>
        <dbReference type="EMBL" id="GAA3203497.1"/>
    </source>
</evidence>
<proteinExistence type="predicted"/>
<keyword evidence="1" id="KW-0812">Transmembrane</keyword>
<name>A0ABP6Q3Y7_9ACTN</name>
<evidence type="ECO:0000313" key="3">
    <source>
        <dbReference type="Proteomes" id="UP001501237"/>
    </source>
</evidence>
<evidence type="ECO:0008006" key="4">
    <source>
        <dbReference type="Google" id="ProtNLM"/>
    </source>
</evidence>
<evidence type="ECO:0000256" key="1">
    <source>
        <dbReference type="SAM" id="Phobius"/>
    </source>
</evidence>
<feature type="transmembrane region" description="Helical" evidence="1">
    <location>
        <begin position="93"/>
        <end position="110"/>
    </location>
</feature>
<gene>
    <name evidence="2" type="ORF">GCM10010468_17610</name>
</gene>
<dbReference type="RefSeq" id="WP_344824496.1">
    <property type="nucleotide sequence ID" value="NZ_BAAAUV010000004.1"/>
</dbReference>
<organism evidence="2 3">
    <name type="scientific">Actinocorallia longicatena</name>
    <dbReference type="NCBI Taxonomy" id="111803"/>
    <lineage>
        <taxon>Bacteria</taxon>
        <taxon>Bacillati</taxon>
        <taxon>Actinomycetota</taxon>
        <taxon>Actinomycetes</taxon>
        <taxon>Streptosporangiales</taxon>
        <taxon>Thermomonosporaceae</taxon>
        <taxon>Actinocorallia</taxon>
    </lineage>
</organism>
<keyword evidence="1" id="KW-1133">Transmembrane helix</keyword>
<keyword evidence="1" id="KW-0472">Membrane</keyword>
<keyword evidence="3" id="KW-1185">Reference proteome</keyword>
<comment type="caution">
    <text evidence="2">The sequence shown here is derived from an EMBL/GenBank/DDBJ whole genome shotgun (WGS) entry which is preliminary data.</text>
</comment>
<sequence>MSGYDYPLALAAEDFVPVALTVTGVALLAALPGVDPRRVRIAAGLLATGGFAKAGWKVVVALDGPDLCFLYHALFPFLAAGFLLLAHELLRRPPLGVHAGLLAVAGAASLAVGDSWPVMILAIAAVSVAAVALARRGQPLLFLLWLAGQYVLGPLAARPDQSVALQWVEQGCNTLTQAVLVLAAWRLTGSARQEVSA</sequence>